<dbReference type="AlphaFoldDB" id="A0AA38T5J2"/>
<keyword evidence="8" id="KW-1185">Reference proteome</keyword>
<feature type="compositionally biased region" description="Polar residues" evidence="5">
    <location>
        <begin position="259"/>
        <end position="270"/>
    </location>
</feature>
<gene>
    <name evidence="7" type="ORF">OSB04_009404</name>
</gene>
<evidence type="ECO:0000256" key="3">
    <source>
        <dbReference type="ARBA" id="ARBA00023163"/>
    </source>
</evidence>
<protein>
    <recommendedName>
        <fullName evidence="6">NAC domain-containing protein</fullName>
    </recommendedName>
</protein>
<dbReference type="PANTHER" id="PTHR31744:SF220">
    <property type="entry name" value="LOW QUALITY PROTEIN: NAC DOMAIN-CONTAINING PROTEIN 90-LIKE"/>
    <property type="match status" value="1"/>
</dbReference>
<keyword evidence="3" id="KW-0804">Transcription</keyword>
<evidence type="ECO:0000256" key="5">
    <source>
        <dbReference type="SAM" id="MobiDB-lite"/>
    </source>
</evidence>
<feature type="non-terminal residue" evidence="7">
    <location>
        <position position="270"/>
    </location>
</feature>
<evidence type="ECO:0000256" key="4">
    <source>
        <dbReference type="ARBA" id="ARBA00023242"/>
    </source>
</evidence>
<feature type="domain" description="NAC" evidence="6">
    <location>
        <begin position="4"/>
        <end position="164"/>
    </location>
</feature>
<feature type="compositionally biased region" description="Polar residues" evidence="5">
    <location>
        <begin position="191"/>
        <end position="200"/>
    </location>
</feature>
<evidence type="ECO:0000256" key="2">
    <source>
        <dbReference type="ARBA" id="ARBA00023125"/>
    </source>
</evidence>
<dbReference type="InterPro" id="IPR003441">
    <property type="entry name" value="NAC-dom"/>
</dbReference>
<dbReference type="Gene3D" id="2.170.150.80">
    <property type="entry name" value="NAC domain"/>
    <property type="match status" value="1"/>
</dbReference>
<dbReference type="GO" id="GO:0003677">
    <property type="term" value="F:DNA binding"/>
    <property type="evidence" value="ECO:0007669"/>
    <property type="project" value="UniProtKB-KW"/>
</dbReference>
<feature type="compositionally biased region" description="Low complexity" evidence="5">
    <location>
        <begin position="205"/>
        <end position="216"/>
    </location>
</feature>
<comment type="caution">
    <text evidence="7">The sequence shown here is derived from an EMBL/GenBank/DDBJ whole genome shotgun (WGS) entry which is preliminary data.</text>
</comment>
<dbReference type="GO" id="GO:0006355">
    <property type="term" value="P:regulation of DNA-templated transcription"/>
    <property type="evidence" value="ECO:0007669"/>
    <property type="project" value="InterPro"/>
</dbReference>
<dbReference type="PANTHER" id="PTHR31744">
    <property type="entry name" value="PROTEIN CUP-SHAPED COTYLEDON 2-RELATED"/>
    <property type="match status" value="1"/>
</dbReference>
<keyword evidence="2" id="KW-0238">DNA-binding</keyword>
<dbReference type="Proteomes" id="UP001172457">
    <property type="component" value="Chromosome 3"/>
</dbReference>
<evidence type="ECO:0000256" key="1">
    <source>
        <dbReference type="ARBA" id="ARBA00023015"/>
    </source>
</evidence>
<proteinExistence type="predicted"/>
<dbReference type="InterPro" id="IPR036093">
    <property type="entry name" value="NAC_dom_sf"/>
</dbReference>
<organism evidence="7 8">
    <name type="scientific">Centaurea solstitialis</name>
    <name type="common">yellow star-thistle</name>
    <dbReference type="NCBI Taxonomy" id="347529"/>
    <lineage>
        <taxon>Eukaryota</taxon>
        <taxon>Viridiplantae</taxon>
        <taxon>Streptophyta</taxon>
        <taxon>Embryophyta</taxon>
        <taxon>Tracheophyta</taxon>
        <taxon>Spermatophyta</taxon>
        <taxon>Magnoliopsida</taxon>
        <taxon>eudicotyledons</taxon>
        <taxon>Gunneridae</taxon>
        <taxon>Pentapetalae</taxon>
        <taxon>asterids</taxon>
        <taxon>campanulids</taxon>
        <taxon>Asterales</taxon>
        <taxon>Asteraceae</taxon>
        <taxon>Carduoideae</taxon>
        <taxon>Cardueae</taxon>
        <taxon>Centaureinae</taxon>
        <taxon>Centaurea</taxon>
    </lineage>
</organism>
<dbReference type="PROSITE" id="PS51005">
    <property type="entry name" value="NAC"/>
    <property type="match status" value="1"/>
</dbReference>
<keyword evidence="1" id="KW-0805">Transcription regulation</keyword>
<evidence type="ECO:0000313" key="8">
    <source>
        <dbReference type="Proteomes" id="UP001172457"/>
    </source>
</evidence>
<feature type="region of interest" description="Disordered" evidence="5">
    <location>
        <begin position="247"/>
        <end position="270"/>
    </location>
</feature>
<dbReference type="Pfam" id="PF02365">
    <property type="entry name" value="NAM"/>
    <property type="match status" value="1"/>
</dbReference>
<accession>A0AA38T5J2</accession>
<evidence type="ECO:0000259" key="6">
    <source>
        <dbReference type="PROSITE" id="PS51005"/>
    </source>
</evidence>
<reference evidence="7" key="1">
    <citation type="submission" date="2023-03" db="EMBL/GenBank/DDBJ databases">
        <title>Chromosome-scale reference genome and RAD-based genetic map of yellow starthistle (Centaurea solstitialis) reveal putative structural variation and QTLs associated with invader traits.</title>
        <authorList>
            <person name="Reatini B."/>
            <person name="Cang F.A."/>
            <person name="Jiang Q."/>
            <person name="Mckibben M.T.W."/>
            <person name="Barker M.S."/>
            <person name="Rieseberg L.H."/>
            <person name="Dlugosch K.M."/>
        </authorList>
    </citation>
    <scope>NUCLEOTIDE SEQUENCE</scope>
    <source>
        <strain evidence="7">CAN-66</strain>
        <tissue evidence="7">Leaf</tissue>
    </source>
</reference>
<keyword evidence="4" id="KW-0539">Nucleus</keyword>
<dbReference type="EMBL" id="JARYMX010000003">
    <property type="protein sequence ID" value="KAJ9554790.1"/>
    <property type="molecule type" value="Genomic_DNA"/>
</dbReference>
<evidence type="ECO:0000313" key="7">
    <source>
        <dbReference type="EMBL" id="KAJ9554790.1"/>
    </source>
</evidence>
<name>A0AA38T5J2_9ASTR</name>
<feature type="region of interest" description="Disordered" evidence="5">
    <location>
        <begin position="172"/>
        <end position="221"/>
    </location>
</feature>
<dbReference type="SUPFAM" id="SSF101941">
    <property type="entry name" value="NAC domain"/>
    <property type="match status" value="1"/>
</dbReference>
<sequence length="270" mass="30669">MVDSPSIYRFYPTEEELVSFYLVNKLQGRRIHDLHRVIPVVPVYEHSPCHLPNLAGELCRRDTEQWFFFVPRQEREAQGGRPSRTTSSGYWKATGSPTYVYSSDNKVIGVKKTMVFYEGKSRTVKKTEWKMNEYRAIKEDIDNTNTFPIPKLRHELSLCRVYVVSGCTRAFDRRPPGIEPTPMVNPKASGDASSSQNRINKGTGPSDYSSPESSSPMVNTEGNYIGKFKRELIFGCECEDESQPLIRSIKAQPSHESRQSSVIASTVTKD</sequence>